<accession>A0ABN9MRU6</accession>
<reference evidence="5" key="1">
    <citation type="submission" date="2023-07" db="EMBL/GenBank/DDBJ databases">
        <authorList>
            <person name="Stuckert A."/>
        </authorList>
    </citation>
    <scope>NUCLEOTIDE SEQUENCE</scope>
</reference>
<dbReference type="Gene3D" id="3.30.505.10">
    <property type="entry name" value="SH2 domain"/>
    <property type="match status" value="1"/>
</dbReference>
<dbReference type="PROSITE" id="PS50001">
    <property type="entry name" value="SH2"/>
    <property type="match status" value="1"/>
</dbReference>
<keyword evidence="1 2" id="KW-0727">SH2 domain</keyword>
<dbReference type="InterPro" id="IPR051751">
    <property type="entry name" value="Immunoreceptor_sig_adapters"/>
</dbReference>
<dbReference type="InterPro" id="IPR036860">
    <property type="entry name" value="SH2_dom_sf"/>
</dbReference>
<name>A0ABN9MRU6_9NEOB</name>
<dbReference type="Pfam" id="PF00017">
    <property type="entry name" value="SH2"/>
    <property type="match status" value="1"/>
</dbReference>
<feature type="domain" description="SH2" evidence="4">
    <location>
        <begin position="193"/>
        <end position="290"/>
    </location>
</feature>
<evidence type="ECO:0000313" key="5">
    <source>
        <dbReference type="EMBL" id="CAJ0968496.1"/>
    </source>
</evidence>
<proteinExistence type="predicted"/>
<keyword evidence="6" id="KW-1185">Reference proteome</keyword>
<dbReference type="Proteomes" id="UP001176940">
    <property type="component" value="Unassembled WGS sequence"/>
</dbReference>
<sequence length="298" mass="34297">MTSSVLSILSFRKQELKKKDTADRHSGILDSREPVQEESREAERSAGGQTAVAPAVNRSLKPKIHVCQVNGDEITEADLSLERLTMHRGIKQIQQWPHPLIIAKVPATEKASVIRQYLVPRAWRRVSSSPPWVPTAHDPLTSRMKTETRHMPYPSVQSCKDGVEDLSLAERLQQQLQCFNDKSASMLPEKDRWYLNEYDRCKAERVLYQENKIIKMAASRRHFLILRGSHTGIDGAFLVRDNSHRTSNEPYVLSVYHDNKVYHIKIRYLEDCQQYALGTGRRGNYLAPFIPVRDRLVR</sequence>
<protein>
    <recommendedName>
        <fullName evidence="4">SH2 domain-containing protein</fullName>
    </recommendedName>
</protein>
<dbReference type="PRINTS" id="PR00401">
    <property type="entry name" value="SH2DOMAIN"/>
</dbReference>
<evidence type="ECO:0000256" key="1">
    <source>
        <dbReference type="ARBA" id="ARBA00022999"/>
    </source>
</evidence>
<dbReference type="PANTHER" id="PTHR14098:SF2">
    <property type="entry name" value="CYTOKINE-DEPENDENT HEMATOPOIETIC CELL LINKER"/>
    <property type="match status" value="1"/>
</dbReference>
<feature type="region of interest" description="Disordered" evidence="3">
    <location>
        <begin position="15"/>
        <end position="54"/>
    </location>
</feature>
<gene>
    <name evidence="5" type="ORF">RIMI_LOCUS23139356</name>
</gene>
<evidence type="ECO:0000256" key="3">
    <source>
        <dbReference type="SAM" id="MobiDB-lite"/>
    </source>
</evidence>
<evidence type="ECO:0000313" key="6">
    <source>
        <dbReference type="Proteomes" id="UP001176940"/>
    </source>
</evidence>
<dbReference type="SUPFAM" id="SSF55550">
    <property type="entry name" value="SH2 domain"/>
    <property type="match status" value="1"/>
</dbReference>
<dbReference type="PANTHER" id="PTHR14098">
    <property type="entry name" value="SH2 DOMAIN CONTAINING PROTEIN"/>
    <property type="match status" value="1"/>
</dbReference>
<feature type="compositionally biased region" description="Basic and acidic residues" evidence="3">
    <location>
        <begin position="15"/>
        <end position="44"/>
    </location>
</feature>
<dbReference type="EMBL" id="CAUEEQ010079324">
    <property type="protein sequence ID" value="CAJ0968496.1"/>
    <property type="molecule type" value="Genomic_DNA"/>
</dbReference>
<evidence type="ECO:0000256" key="2">
    <source>
        <dbReference type="PROSITE-ProRule" id="PRU00191"/>
    </source>
</evidence>
<comment type="caution">
    <text evidence="5">The sequence shown here is derived from an EMBL/GenBank/DDBJ whole genome shotgun (WGS) entry which is preliminary data.</text>
</comment>
<dbReference type="InterPro" id="IPR000980">
    <property type="entry name" value="SH2"/>
</dbReference>
<organism evidence="5 6">
    <name type="scientific">Ranitomeya imitator</name>
    <name type="common">mimic poison frog</name>
    <dbReference type="NCBI Taxonomy" id="111125"/>
    <lineage>
        <taxon>Eukaryota</taxon>
        <taxon>Metazoa</taxon>
        <taxon>Chordata</taxon>
        <taxon>Craniata</taxon>
        <taxon>Vertebrata</taxon>
        <taxon>Euteleostomi</taxon>
        <taxon>Amphibia</taxon>
        <taxon>Batrachia</taxon>
        <taxon>Anura</taxon>
        <taxon>Neobatrachia</taxon>
        <taxon>Hyloidea</taxon>
        <taxon>Dendrobatidae</taxon>
        <taxon>Dendrobatinae</taxon>
        <taxon>Ranitomeya</taxon>
    </lineage>
</organism>
<evidence type="ECO:0000259" key="4">
    <source>
        <dbReference type="PROSITE" id="PS50001"/>
    </source>
</evidence>